<evidence type="ECO:0000256" key="1">
    <source>
        <dbReference type="ARBA" id="ARBA00004496"/>
    </source>
</evidence>
<feature type="binding site" evidence="11">
    <location>
        <position position="132"/>
    </location>
    <ligand>
        <name>Zn(2+)</name>
        <dbReference type="ChEBI" id="CHEBI:29105"/>
    </ligand>
</feature>
<keyword evidence="10" id="KW-0804">Transcription</keyword>
<dbReference type="PANTHER" id="PTHR33202">
    <property type="entry name" value="ZINC UPTAKE REGULATION PROTEIN"/>
    <property type="match status" value="1"/>
</dbReference>
<feature type="binding site" evidence="12">
    <location>
        <position position="88"/>
    </location>
    <ligand>
        <name>Fe cation</name>
        <dbReference type="ChEBI" id="CHEBI:24875"/>
    </ligand>
</feature>
<dbReference type="eggNOG" id="COG0735">
    <property type="taxonomic scope" value="Bacteria"/>
</dbReference>
<dbReference type="Proteomes" id="UP000029096">
    <property type="component" value="Unassembled WGS sequence"/>
</dbReference>
<dbReference type="CDD" id="cd07153">
    <property type="entry name" value="Fur_like"/>
    <property type="match status" value="1"/>
</dbReference>
<evidence type="ECO:0000256" key="10">
    <source>
        <dbReference type="ARBA" id="ARBA00023163"/>
    </source>
</evidence>
<evidence type="ECO:0000256" key="7">
    <source>
        <dbReference type="ARBA" id="ARBA00022833"/>
    </source>
</evidence>
<dbReference type="InterPro" id="IPR036388">
    <property type="entry name" value="WH-like_DNA-bd_sf"/>
</dbReference>
<feature type="binding site" evidence="12">
    <location>
        <position position="107"/>
    </location>
    <ligand>
        <name>Fe cation</name>
        <dbReference type="ChEBI" id="CHEBI:24875"/>
    </ligand>
</feature>
<keyword evidence="12" id="KW-0408">Iron</keyword>
<evidence type="ECO:0000256" key="2">
    <source>
        <dbReference type="ARBA" id="ARBA00007957"/>
    </source>
</evidence>
<comment type="subcellular location">
    <subcellularLocation>
        <location evidence="1">Cytoplasm</location>
    </subcellularLocation>
</comment>
<comment type="cofactor">
    <cofactor evidence="12">
        <name>Mn(2+)</name>
        <dbReference type="ChEBI" id="CHEBI:29035"/>
    </cofactor>
    <cofactor evidence="12">
        <name>Fe(2+)</name>
        <dbReference type="ChEBI" id="CHEBI:29033"/>
    </cofactor>
    <text evidence="12">Binds 1 Mn(2+) or Fe(2+) ion per subunit.</text>
</comment>
<feature type="binding site" evidence="11">
    <location>
        <position position="97"/>
    </location>
    <ligand>
        <name>Zn(2+)</name>
        <dbReference type="ChEBI" id="CHEBI:29105"/>
    </ligand>
</feature>
<evidence type="ECO:0000256" key="5">
    <source>
        <dbReference type="ARBA" id="ARBA00022491"/>
    </source>
</evidence>
<dbReference type="GO" id="GO:0000976">
    <property type="term" value="F:transcription cis-regulatory region binding"/>
    <property type="evidence" value="ECO:0007669"/>
    <property type="project" value="TreeGrafter"/>
</dbReference>
<dbReference type="PANTHER" id="PTHR33202:SF2">
    <property type="entry name" value="FERRIC UPTAKE REGULATION PROTEIN"/>
    <property type="match status" value="1"/>
</dbReference>
<dbReference type="SUPFAM" id="SSF46785">
    <property type="entry name" value="Winged helix' DNA-binding domain"/>
    <property type="match status" value="1"/>
</dbReference>
<dbReference type="InterPro" id="IPR036390">
    <property type="entry name" value="WH_DNA-bd_sf"/>
</dbReference>
<accession>A0A086ZFY8</accession>
<name>A0A086ZFY8_9BIFI</name>
<evidence type="ECO:0000313" key="14">
    <source>
        <dbReference type="Proteomes" id="UP000029096"/>
    </source>
</evidence>
<dbReference type="RefSeq" id="WP_033521128.1">
    <property type="nucleotide sequence ID" value="NZ_JDUS01000005.1"/>
</dbReference>
<dbReference type="GO" id="GO:0045892">
    <property type="term" value="P:negative regulation of DNA-templated transcription"/>
    <property type="evidence" value="ECO:0007669"/>
    <property type="project" value="TreeGrafter"/>
</dbReference>
<dbReference type="InterPro" id="IPR043135">
    <property type="entry name" value="Fur_C"/>
</dbReference>
<organism evidence="13 14">
    <name type="scientific">Bifidobacterium bohemicum DSM 22767</name>
    <dbReference type="NCBI Taxonomy" id="1437606"/>
    <lineage>
        <taxon>Bacteria</taxon>
        <taxon>Bacillati</taxon>
        <taxon>Actinomycetota</taxon>
        <taxon>Actinomycetes</taxon>
        <taxon>Bifidobacteriales</taxon>
        <taxon>Bifidobacteriaceae</taxon>
        <taxon>Bifidobacterium</taxon>
    </lineage>
</organism>
<dbReference type="GO" id="GO:0008270">
    <property type="term" value="F:zinc ion binding"/>
    <property type="evidence" value="ECO:0007669"/>
    <property type="project" value="TreeGrafter"/>
</dbReference>
<dbReference type="InterPro" id="IPR002481">
    <property type="entry name" value="FUR"/>
</dbReference>
<comment type="similarity">
    <text evidence="2">Belongs to the Fur family.</text>
</comment>
<evidence type="ECO:0000256" key="4">
    <source>
        <dbReference type="ARBA" id="ARBA00022490"/>
    </source>
</evidence>
<dbReference type="GO" id="GO:1900376">
    <property type="term" value="P:regulation of secondary metabolite biosynthetic process"/>
    <property type="evidence" value="ECO:0007669"/>
    <property type="project" value="TreeGrafter"/>
</dbReference>
<evidence type="ECO:0000256" key="6">
    <source>
        <dbReference type="ARBA" id="ARBA00022723"/>
    </source>
</evidence>
<dbReference type="OrthoDB" id="8659436at2"/>
<feature type="binding site" evidence="11">
    <location>
        <position position="94"/>
    </location>
    <ligand>
        <name>Zn(2+)</name>
        <dbReference type="ChEBI" id="CHEBI:29105"/>
    </ligand>
</feature>
<proteinExistence type="inferred from homology"/>
<dbReference type="Gene3D" id="3.30.1490.190">
    <property type="match status" value="1"/>
</dbReference>
<dbReference type="Pfam" id="PF01475">
    <property type="entry name" value="FUR"/>
    <property type="match status" value="1"/>
</dbReference>
<keyword evidence="5" id="KW-0678">Repressor</keyword>
<evidence type="ECO:0000256" key="12">
    <source>
        <dbReference type="PIRSR" id="PIRSR602481-2"/>
    </source>
</evidence>
<keyword evidence="14" id="KW-1185">Reference proteome</keyword>
<evidence type="ECO:0000256" key="9">
    <source>
        <dbReference type="ARBA" id="ARBA00023125"/>
    </source>
</evidence>
<evidence type="ECO:0000256" key="11">
    <source>
        <dbReference type="PIRSR" id="PIRSR602481-1"/>
    </source>
</evidence>
<comment type="caution">
    <text evidence="13">The sequence shown here is derived from an EMBL/GenBank/DDBJ whole genome shotgun (WGS) entry which is preliminary data.</text>
</comment>
<evidence type="ECO:0000256" key="3">
    <source>
        <dbReference type="ARBA" id="ARBA00011738"/>
    </source>
</evidence>
<comment type="subunit">
    <text evidence="3">Homodimer.</text>
</comment>
<feature type="binding site" evidence="11">
    <location>
        <position position="135"/>
    </location>
    <ligand>
        <name>Zn(2+)</name>
        <dbReference type="ChEBI" id="CHEBI:29105"/>
    </ligand>
</feature>
<dbReference type="GO" id="GO:0005829">
    <property type="term" value="C:cytosol"/>
    <property type="evidence" value="ECO:0007669"/>
    <property type="project" value="TreeGrafter"/>
</dbReference>
<dbReference type="Gene3D" id="1.10.10.10">
    <property type="entry name" value="Winged helix-like DNA-binding domain superfamily/Winged helix DNA-binding domain"/>
    <property type="match status" value="1"/>
</dbReference>
<keyword evidence="7 11" id="KW-0862">Zinc</keyword>
<sequence>MTVRFAPTKVRRTRQHNTWQQDTIMQELSECEDFVSAQDLHRRLSEGGSGIGLSTVYRQLNALADAGRIDAIQLSGQQVFRICMDGRHHHHLVCEACGNTVEIEPPEQWLRQIAEQHGYSAITHTIEIFGLCPECRSTMSDEDQAAYCNPRH</sequence>
<keyword evidence="9" id="KW-0238">DNA-binding</keyword>
<gene>
    <name evidence="13" type="ORF">BBOH_1153</name>
</gene>
<feature type="binding site" evidence="12">
    <location>
        <position position="124"/>
    </location>
    <ligand>
        <name>Fe cation</name>
        <dbReference type="ChEBI" id="CHEBI:24875"/>
    </ligand>
</feature>
<protein>
    <submittedName>
        <fullName evidence="13">Putative Ferric uptake regulation protein</fullName>
    </submittedName>
</protein>
<dbReference type="STRING" id="1437606.BBOH_1153"/>
<keyword evidence="6 11" id="KW-0479">Metal-binding</keyword>
<evidence type="ECO:0000313" key="13">
    <source>
        <dbReference type="EMBL" id="KFI45438.1"/>
    </source>
</evidence>
<reference evidence="13 14" key="1">
    <citation type="submission" date="2014-03" db="EMBL/GenBank/DDBJ databases">
        <title>Genomics of Bifidobacteria.</title>
        <authorList>
            <person name="Ventura M."/>
            <person name="Milani C."/>
            <person name="Lugli G.A."/>
        </authorList>
    </citation>
    <scope>NUCLEOTIDE SEQUENCE [LARGE SCALE GENOMIC DNA]</scope>
    <source>
        <strain evidence="13 14">DSM 22767</strain>
    </source>
</reference>
<dbReference type="AlphaFoldDB" id="A0A086ZFY8"/>
<keyword evidence="4" id="KW-0963">Cytoplasm</keyword>
<evidence type="ECO:0000256" key="8">
    <source>
        <dbReference type="ARBA" id="ARBA00023015"/>
    </source>
</evidence>
<comment type="cofactor">
    <cofactor evidence="11">
        <name>Zn(2+)</name>
        <dbReference type="ChEBI" id="CHEBI:29105"/>
    </cofactor>
    <text evidence="11">Binds 1 zinc ion per subunit.</text>
</comment>
<dbReference type="GO" id="GO:0003700">
    <property type="term" value="F:DNA-binding transcription factor activity"/>
    <property type="evidence" value="ECO:0007669"/>
    <property type="project" value="InterPro"/>
</dbReference>
<dbReference type="EMBL" id="JGYP01000002">
    <property type="protein sequence ID" value="KFI45438.1"/>
    <property type="molecule type" value="Genomic_DNA"/>
</dbReference>
<keyword evidence="8" id="KW-0805">Transcription regulation</keyword>